<dbReference type="PROSITE" id="PS00670">
    <property type="entry name" value="D_2_HYDROXYACID_DH_2"/>
    <property type="match status" value="1"/>
</dbReference>
<dbReference type="PROSITE" id="PS00671">
    <property type="entry name" value="D_2_HYDROXYACID_DH_3"/>
    <property type="match status" value="1"/>
</dbReference>
<keyword evidence="2" id="KW-0560">Oxidoreductase</keyword>
<evidence type="ECO:0000256" key="1">
    <source>
        <dbReference type="ARBA" id="ARBA00005854"/>
    </source>
</evidence>
<dbReference type="GO" id="GO:0016616">
    <property type="term" value="F:oxidoreductase activity, acting on the CH-OH group of donors, NAD or NADP as acceptor"/>
    <property type="evidence" value="ECO:0007669"/>
    <property type="project" value="InterPro"/>
</dbReference>
<evidence type="ECO:0000256" key="2">
    <source>
        <dbReference type="ARBA" id="ARBA00023002"/>
    </source>
</evidence>
<reference evidence="6" key="1">
    <citation type="submission" date="2018-05" db="EMBL/GenBank/DDBJ databases">
        <authorList>
            <person name="Lanie J.A."/>
            <person name="Ng W.-L."/>
            <person name="Kazmierczak K.M."/>
            <person name="Andrzejewski T.M."/>
            <person name="Davidsen T.M."/>
            <person name="Wayne K.J."/>
            <person name="Tettelin H."/>
            <person name="Glass J.I."/>
            <person name="Rusch D."/>
            <person name="Podicherti R."/>
            <person name="Tsui H.-C.T."/>
            <person name="Winkler M.E."/>
        </authorList>
    </citation>
    <scope>NUCLEOTIDE SEQUENCE</scope>
</reference>
<name>A0A382I8V2_9ZZZZ</name>
<evidence type="ECO:0000259" key="5">
    <source>
        <dbReference type="Pfam" id="PF02826"/>
    </source>
</evidence>
<dbReference type="AlphaFoldDB" id="A0A382I8V2"/>
<dbReference type="Gene3D" id="3.40.50.720">
    <property type="entry name" value="NAD(P)-binding Rossmann-like Domain"/>
    <property type="match status" value="2"/>
</dbReference>
<dbReference type="Pfam" id="PF02826">
    <property type="entry name" value="2-Hacid_dh_C"/>
    <property type="match status" value="1"/>
</dbReference>
<dbReference type="InterPro" id="IPR006140">
    <property type="entry name" value="D-isomer_DH_NAD-bd"/>
</dbReference>
<evidence type="ECO:0000259" key="4">
    <source>
        <dbReference type="Pfam" id="PF00389"/>
    </source>
</evidence>
<dbReference type="EMBL" id="UINC01065960">
    <property type="protein sequence ID" value="SVB96154.1"/>
    <property type="molecule type" value="Genomic_DNA"/>
</dbReference>
<dbReference type="PANTHER" id="PTHR43761:SF1">
    <property type="entry name" value="D-ISOMER SPECIFIC 2-HYDROXYACID DEHYDROGENASE CATALYTIC DOMAIN-CONTAINING PROTEIN-RELATED"/>
    <property type="match status" value="1"/>
</dbReference>
<protein>
    <recommendedName>
        <fullName evidence="7">D-isomer specific 2-hydroxyacid dehydrogenase NAD-binding domain-containing protein</fullName>
    </recommendedName>
</protein>
<accession>A0A382I8V2</accession>
<dbReference type="InterPro" id="IPR050418">
    <property type="entry name" value="D-iso_2-hydroxyacid_DH_PdxB"/>
</dbReference>
<dbReference type="PANTHER" id="PTHR43761">
    <property type="entry name" value="D-ISOMER SPECIFIC 2-HYDROXYACID DEHYDROGENASE FAMILY PROTEIN (AFU_ORTHOLOGUE AFUA_1G13630)"/>
    <property type="match status" value="1"/>
</dbReference>
<sequence>KRGIPVTNVPDYGHKSVAQMAFAHILNLTQRTAHYANAVSQGRWASCPDFCFTDFPLVELDGLTLGILGYGTIGKETARIGSSFGMKVIAHSRSLTESIPGEVEAVALADLFRRSDVLSLHCPLAPETEKVVDGESLATMKSTAFLINTGRGQLVDEQALADALNAGHLAGAGLDVLSSEPPSPDNPLPTAKNCFVTPHVAWATLAARRRLLSATVGNLHEFLNGNATNVVNGV</sequence>
<dbReference type="InterPro" id="IPR036291">
    <property type="entry name" value="NAD(P)-bd_dom_sf"/>
</dbReference>
<evidence type="ECO:0000313" key="6">
    <source>
        <dbReference type="EMBL" id="SVB96154.1"/>
    </source>
</evidence>
<dbReference type="FunFam" id="3.40.50.720:FF:000203">
    <property type="entry name" value="D-3-phosphoglycerate dehydrogenase (SerA)"/>
    <property type="match status" value="1"/>
</dbReference>
<feature type="domain" description="D-isomer specific 2-hydroxyacid dehydrogenase NAD-binding" evidence="5">
    <location>
        <begin position="22"/>
        <end position="201"/>
    </location>
</feature>
<feature type="domain" description="D-isomer specific 2-hydroxyacid dehydrogenase catalytic" evidence="4">
    <location>
        <begin position="1"/>
        <end position="232"/>
    </location>
</feature>
<organism evidence="6">
    <name type="scientific">marine metagenome</name>
    <dbReference type="NCBI Taxonomy" id="408172"/>
    <lineage>
        <taxon>unclassified sequences</taxon>
        <taxon>metagenomes</taxon>
        <taxon>ecological metagenomes</taxon>
    </lineage>
</organism>
<proteinExistence type="inferred from homology"/>
<dbReference type="Pfam" id="PF00389">
    <property type="entry name" value="2-Hacid_dh"/>
    <property type="match status" value="1"/>
</dbReference>
<feature type="non-terminal residue" evidence="6">
    <location>
        <position position="1"/>
    </location>
</feature>
<dbReference type="InterPro" id="IPR006139">
    <property type="entry name" value="D-isomer_2_OHA_DH_cat_dom"/>
</dbReference>
<dbReference type="GO" id="GO:0051287">
    <property type="term" value="F:NAD binding"/>
    <property type="evidence" value="ECO:0007669"/>
    <property type="project" value="InterPro"/>
</dbReference>
<keyword evidence="3" id="KW-0520">NAD</keyword>
<gene>
    <name evidence="6" type="ORF">METZ01_LOCUS249008</name>
</gene>
<evidence type="ECO:0000256" key="3">
    <source>
        <dbReference type="ARBA" id="ARBA00023027"/>
    </source>
</evidence>
<dbReference type="InterPro" id="IPR029753">
    <property type="entry name" value="D-isomer_DH_CS"/>
</dbReference>
<comment type="similarity">
    <text evidence="1">Belongs to the D-isomer specific 2-hydroxyacid dehydrogenase family.</text>
</comment>
<dbReference type="SUPFAM" id="SSF51735">
    <property type="entry name" value="NAD(P)-binding Rossmann-fold domains"/>
    <property type="match status" value="1"/>
</dbReference>
<evidence type="ECO:0008006" key="7">
    <source>
        <dbReference type="Google" id="ProtNLM"/>
    </source>
</evidence>